<comment type="caution">
    <text evidence="1">The sequence shown here is derived from an EMBL/GenBank/DDBJ whole genome shotgun (WGS) entry which is preliminary data.</text>
</comment>
<dbReference type="EMBL" id="PGOL01000545">
    <property type="protein sequence ID" value="PKI68643.1"/>
    <property type="molecule type" value="Genomic_DNA"/>
</dbReference>
<evidence type="ECO:0000313" key="1">
    <source>
        <dbReference type="EMBL" id="PKI68643.1"/>
    </source>
</evidence>
<sequence length="55" mass="5954">MKSVTVPPYALYQALQRGNSVCCRGKPDYQGACNGMLHSFYPRKGVSAHQGDGHA</sequence>
<reference evidence="1 2" key="1">
    <citation type="submission" date="2017-11" db="EMBL/GenBank/DDBJ databases">
        <title>De-novo sequencing of pomegranate (Punica granatum L.) genome.</title>
        <authorList>
            <person name="Akparov Z."/>
            <person name="Amiraslanov A."/>
            <person name="Hajiyeva S."/>
            <person name="Abbasov M."/>
            <person name="Kaur K."/>
            <person name="Hamwieh A."/>
            <person name="Solovyev V."/>
            <person name="Salamov A."/>
            <person name="Braich B."/>
            <person name="Kosarev P."/>
            <person name="Mahmoud A."/>
            <person name="Hajiyev E."/>
            <person name="Babayeva S."/>
            <person name="Izzatullayeva V."/>
            <person name="Mammadov A."/>
            <person name="Mammadov A."/>
            <person name="Sharifova S."/>
            <person name="Ojaghi J."/>
            <person name="Eynullazada K."/>
            <person name="Bayramov B."/>
            <person name="Abdulazimova A."/>
            <person name="Shahmuradov I."/>
        </authorList>
    </citation>
    <scope>NUCLEOTIDE SEQUENCE [LARGE SCALE GENOMIC DNA]</scope>
    <source>
        <strain evidence="2">cv. AG2017</strain>
        <tissue evidence="1">Leaf</tissue>
    </source>
</reference>
<dbReference type="AlphaFoldDB" id="A0A2I0KKD1"/>
<dbReference type="Proteomes" id="UP000233551">
    <property type="component" value="Unassembled WGS sequence"/>
</dbReference>
<accession>A0A2I0KKD1</accession>
<evidence type="ECO:0000313" key="2">
    <source>
        <dbReference type="Proteomes" id="UP000233551"/>
    </source>
</evidence>
<organism evidence="1 2">
    <name type="scientific">Punica granatum</name>
    <name type="common">Pomegranate</name>
    <dbReference type="NCBI Taxonomy" id="22663"/>
    <lineage>
        <taxon>Eukaryota</taxon>
        <taxon>Viridiplantae</taxon>
        <taxon>Streptophyta</taxon>
        <taxon>Embryophyta</taxon>
        <taxon>Tracheophyta</taxon>
        <taxon>Spermatophyta</taxon>
        <taxon>Magnoliopsida</taxon>
        <taxon>eudicotyledons</taxon>
        <taxon>Gunneridae</taxon>
        <taxon>Pentapetalae</taxon>
        <taxon>rosids</taxon>
        <taxon>malvids</taxon>
        <taxon>Myrtales</taxon>
        <taxon>Lythraceae</taxon>
        <taxon>Punica</taxon>
    </lineage>
</organism>
<name>A0A2I0KKD1_PUNGR</name>
<proteinExistence type="predicted"/>
<protein>
    <submittedName>
        <fullName evidence="1">Uncharacterized protein</fullName>
    </submittedName>
</protein>
<gene>
    <name evidence="1" type="ORF">CRG98_010923</name>
</gene>
<keyword evidence="2" id="KW-1185">Reference proteome</keyword>
<feature type="non-terminal residue" evidence="1">
    <location>
        <position position="55"/>
    </location>
</feature>